<evidence type="ECO:0000259" key="8">
    <source>
        <dbReference type="PROSITE" id="PS51903"/>
    </source>
</evidence>
<dbReference type="CDD" id="cd00009">
    <property type="entry name" value="AAA"/>
    <property type="match status" value="1"/>
</dbReference>
<dbReference type="PROSITE" id="PS00870">
    <property type="entry name" value="CLPAB_1"/>
    <property type="match status" value="1"/>
</dbReference>
<dbReference type="Pfam" id="PF02861">
    <property type="entry name" value="Clp_N"/>
    <property type="match status" value="1"/>
</dbReference>
<dbReference type="EMBL" id="MGBG01000007">
    <property type="protein sequence ID" value="OGK66412.1"/>
    <property type="molecule type" value="Genomic_DNA"/>
</dbReference>
<name>A0A1F7KEX5_9BACT</name>
<feature type="region of interest" description="Disordered" evidence="7">
    <location>
        <begin position="1173"/>
        <end position="1199"/>
    </location>
</feature>
<evidence type="ECO:0000256" key="5">
    <source>
        <dbReference type="PROSITE-ProRule" id="PRU01251"/>
    </source>
</evidence>
<dbReference type="CDD" id="cd19499">
    <property type="entry name" value="RecA-like_ClpB_Hsp104-like"/>
    <property type="match status" value="1"/>
</dbReference>
<evidence type="ECO:0000256" key="7">
    <source>
        <dbReference type="SAM" id="MobiDB-lite"/>
    </source>
</evidence>
<evidence type="ECO:0000313" key="9">
    <source>
        <dbReference type="EMBL" id="OGK66412.1"/>
    </source>
</evidence>
<dbReference type="GO" id="GO:0016887">
    <property type="term" value="F:ATP hydrolysis activity"/>
    <property type="evidence" value="ECO:0007669"/>
    <property type="project" value="InterPro"/>
</dbReference>
<dbReference type="FunFam" id="3.40.50.300:FF:000010">
    <property type="entry name" value="Chaperone clpB 1, putative"/>
    <property type="match status" value="1"/>
</dbReference>
<dbReference type="InterPro" id="IPR041546">
    <property type="entry name" value="ClpA/ClpB_AAA_lid"/>
</dbReference>
<evidence type="ECO:0000313" key="10">
    <source>
        <dbReference type="Proteomes" id="UP000178450"/>
    </source>
</evidence>
<dbReference type="InterPro" id="IPR003959">
    <property type="entry name" value="ATPase_AAA_core"/>
</dbReference>
<dbReference type="PANTHER" id="PTHR11638">
    <property type="entry name" value="ATP-DEPENDENT CLP PROTEASE"/>
    <property type="match status" value="1"/>
</dbReference>
<dbReference type="InterPro" id="IPR003593">
    <property type="entry name" value="AAA+_ATPase"/>
</dbReference>
<keyword evidence="2" id="KW-0547">Nucleotide-binding</keyword>
<evidence type="ECO:0000256" key="4">
    <source>
        <dbReference type="ARBA" id="ARBA00023186"/>
    </source>
</evidence>
<dbReference type="Pfam" id="PF07724">
    <property type="entry name" value="AAA_2"/>
    <property type="match status" value="1"/>
</dbReference>
<accession>A0A1F7KEX5</accession>
<dbReference type="InterPro" id="IPR018368">
    <property type="entry name" value="ClpA/B_CS1"/>
</dbReference>
<proteinExistence type="predicted"/>
<dbReference type="InterPro" id="IPR001270">
    <property type="entry name" value="ClpA/B"/>
</dbReference>
<evidence type="ECO:0000256" key="1">
    <source>
        <dbReference type="ARBA" id="ARBA00022737"/>
    </source>
</evidence>
<keyword evidence="1 5" id="KW-0677">Repeat</keyword>
<dbReference type="SUPFAM" id="SSF81923">
    <property type="entry name" value="Double Clp-N motif"/>
    <property type="match status" value="1"/>
</dbReference>
<dbReference type="Pfam" id="PF10431">
    <property type="entry name" value="ClpB_D2-small"/>
    <property type="match status" value="1"/>
</dbReference>
<dbReference type="Gene3D" id="4.10.860.10">
    <property type="entry name" value="UVR domain"/>
    <property type="match status" value="1"/>
</dbReference>
<organism evidence="9 10">
    <name type="scientific">Candidatus Roizmanbacteria bacterium RIFOXYA1_FULL_41_12</name>
    <dbReference type="NCBI Taxonomy" id="1802082"/>
    <lineage>
        <taxon>Bacteria</taxon>
        <taxon>Candidatus Roizmaniibacteriota</taxon>
    </lineage>
</organism>
<dbReference type="PANTHER" id="PTHR11638:SF18">
    <property type="entry name" value="HEAT SHOCK PROTEIN 104"/>
    <property type="match status" value="1"/>
</dbReference>
<dbReference type="Gene3D" id="3.40.50.300">
    <property type="entry name" value="P-loop containing nucleotide triphosphate hydrolases"/>
    <property type="match status" value="2"/>
</dbReference>
<dbReference type="Pfam" id="PF00004">
    <property type="entry name" value="AAA"/>
    <property type="match status" value="1"/>
</dbReference>
<feature type="compositionally biased region" description="Pro residues" evidence="7">
    <location>
        <begin position="39"/>
        <end position="61"/>
    </location>
</feature>
<dbReference type="FunFam" id="3.40.50.300:FF:000025">
    <property type="entry name" value="ATP-dependent Clp protease subunit"/>
    <property type="match status" value="1"/>
</dbReference>
<dbReference type="SUPFAM" id="SSF52540">
    <property type="entry name" value="P-loop containing nucleoside triphosphate hydrolases"/>
    <property type="match status" value="3"/>
</dbReference>
<dbReference type="GO" id="GO:0005524">
    <property type="term" value="F:ATP binding"/>
    <property type="evidence" value="ECO:0007669"/>
    <property type="project" value="UniProtKB-KW"/>
</dbReference>
<feature type="domain" description="Clp R" evidence="8">
    <location>
        <begin position="74"/>
        <end position="212"/>
    </location>
</feature>
<dbReference type="PROSITE" id="PS51903">
    <property type="entry name" value="CLP_R"/>
    <property type="match status" value="1"/>
</dbReference>
<feature type="compositionally biased region" description="Low complexity" evidence="7">
    <location>
        <begin position="25"/>
        <end position="38"/>
    </location>
</feature>
<dbReference type="Gene3D" id="1.10.1780.10">
    <property type="entry name" value="Clp, N-terminal domain"/>
    <property type="match status" value="1"/>
</dbReference>
<dbReference type="SMART" id="SM01086">
    <property type="entry name" value="ClpB_D2-small"/>
    <property type="match status" value="1"/>
</dbReference>
<gene>
    <name evidence="9" type="ORF">A2209_01515</name>
</gene>
<dbReference type="Pfam" id="PF17871">
    <property type="entry name" value="AAA_lid_9"/>
    <property type="match status" value="1"/>
</dbReference>
<keyword evidence="3" id="KW-0067">ATP-binding</keyword>
<dbReference type="PRINTS" id="PR00300">
    <property type="entry name" value="CLPPROTEASEA"/>
</dbReference>
<dbReference type="Proteomes" id="UP000178450">
    <property type="component" value="Unassembled WGS sequence"/>
</dbReference>
<dbReference type="GO" id="GO:0034605">
    <property type="term" value="P:cellular response to heat"/>
    <property type="evidence" value="ECO:0007669"/>
    <property type="project" value="TreeGrafter"/>
</dbReference>
<keyword evidence="4" id="KW-0143">Chaperone</keyword>
<dbReference type="InterPro" id="IPR050130">
    <property type="entry name" value="ClpA_ClpB"/>
</dbReference>
<keyword evidence="6" id="KW-0175">Coiled coil</keyword>
<feature type="region of interest" description="Disordered" evidence="7">
    <location>
        <begin position="22"/>
        <end position="65"/>
    </location>
</feature>
<dbReference type="InterPro" id="IPR027417">
    <property type="entry name" value="P-loop_NTPase"/>
</dbReference>
<evidence type="ECO:0000256" key="2">
    <source>
        <dbReference type="ARBA" id="ARBA00022741"/>
    </source>
</evidence>
<dbReference type="InterPro" id="IPR036628">
    <property type="entry name" value="Clp_N_dom_sf"/>
</dbReference>
<reference evidence="9 10" key="1">
    <citation type="journal article" date="2016" name="Nat. Commun.">
        <title>Thousands of microbial genomes shed light on interconnected biogeochemical processes in an aquifer system.</title>
        <authorList>
            <person name="Anantharaman K."/>
            <person name="Brown C.T."/>
            <person name="Hug L.A."/>
            <person name="Sharon I."/>
            <person name="Castelle C.J."/>
            <person name="Probst A.J."/>
            <person name="Thomas B.C."/>
            <person name="Singh A."/>
            <person name="Wilkins M.J."/>
            <person name="Karaoz U."/>
            <person name="Brodie E.L."/>
            <person name="Williams K.H."/>
            <person name="Hubbard S.S."/>
            <person name="Banfield J.F."/>
        </authorList>
    </citation>
    <scope>NUCLEOTIDE SEQUENCE [LARGE SCALE GENOMIC DNA]</scope>
</reference>
<dbReference type="SMART" id="SM00382">
    <property type="entry name" value="AAA"/>
    <property type="match status" value="2"/>
</dbReference>
<sequence length="1199" mass="133507">MGILGMFNKKNVGSGQIAAAPIEPPVSTVTPPVSTAPIPTKPVQPPPVTQAPSQFQPPPQTAKPIDKKEGLDIMTRLTQRSNRVLSVANQKALELKNPFVDSEHLLFGLLADQEIFNLLSSLKMIPQEISRELGTNLKPGNSTEKPQLAPRVKKIIEDSLLVARKLGFEFISPEHILYGLYNEGEGVGARVLSKMGLNKEEMNIKVLGKKKGLEEGETEKKQNALQKFTTDLTEKAAAGQLDPVVERAPVIERVIHILSRRSKNNPVLTGEAGVGKTAVVEGLAQKIVSKEVPETLLNKKILQLDLMAMLAGASRRGEFEERLKNMLDELKQTAGGVILFIDEIHNIVGMGASGEGSGDAANIIKPALARGEIQTIGATTTSEYRKYIEKDPALERRFQPVEVPEPTAEQAIKMLRAIRDKYEAFHKVKIPDEVIDASVNLSKRYVGGRFLPDKAIDLIDESASAVRLPVISLPEEIKSLEEHIKILQQEKQEALKVGNKVKANLFEKRIIDASDELKAKQEEYQQKKALSVAIVSVQLVKDVIARWTGIPVNKISNTEKEKVVKLEEIMHDRLINQNNAVASVSQAIRRGRAGLKATNKPIGSFVFLGPTGVGKTELVKTLAEILFGTEDSMVRFDMTEYMEKHEVAKLLGAPPGYVGYEEGGKLTEAVKRKPYSVVLFDEVEKAHPDIFNILLQILDDGRLTDNKGHTISFKNTVVICTSNIGSHTIQQELMKTAKDQIEEPMALSTYVVSPRGREILVISNKTFSRDSANSQWQPGFLRDYFAGQKVLAIDEKDQGLEITLDLKKISTHAISPQGMEVITSDQDVYVRKATTAKEWQKFKLLDYFKDNLVVNTLPDTPDEQLPTVKLATHVFTPQEEEIVSYKNRLWKRKMGAKEWTVLTLAKYLEGQKTNHNEALPMAYWNIHLFSAGGQEIIVVGDNLYQKTASGWEKKTLDEYFGKESPLQQELVKVKEMSGESDKQNYLKLKEKVMAELLKFMRPELVNRFDEAIVFEPLKYEHMVKIVKLQLKGVSKMMEEQSFGLEVSQIAQKEIVRSGFDPVYGARPLRRAIQRLVENPISELIIAGKVTEGDVIVVDFDGEKLTFEINKAKLESTAKEQQEAYLCHYCQNRFETVILPDQSSVICSKCGKLLSKEDKPKLEPAAQPIAPLEVKPENSVAKTAPTNGKAAMPIPQLATL</sequence>
<protein>
    <recommendedName>
        <fullName evidence="8">Clp R domain-containing protein</fullName>
    </recommendedName>
</protein>
<evidence type="ECO:0000256" key="3">
    <source>
        <dbReference type="ARBA" id="ARBA00022840"/>
    </source>
</evidence>
<dbReference type="InterPro" id="IPR019489">
    <property type="entry name" value="Clp_ATPase_C"/>
</dbReference>
<dbReference type="GO" id="GO:0005737">
    <property type="term" value="C:cytoplasm"/>
    <property type="evidence" value="ECO:0007669"/>
    <property type="project" value="TreeGrafter"/>
</dbReference>
<evidence type="ECO:0000256" key="6">
    <source>
        <dbReference type="SAM" id="Coils"/>
    </source>
</evidence>
<dbReference type="Gene3D" id="1.10.8.60">
    <property type="match status" value="2"/>
</dbReference>
<dbReference type="AlphaFoldDB" id="A0A1F7KEX5"/>
<dbReference type="InterPro" id="IPR004176">
    <property type="entry name" value="Clp_R_N"/>
</dbReference>
<comment type="caution">
    <text evidence="9">The sequence shown here is derived from an EMBL/GenBank/DDBJ whole genome shotgun (WGS) entry which is preliminary data.</text>
</comment>
<feature type="coiled-coil region" evidence="6">
    <location>
        <begin position="477"/>
        <end position="530"/>
    </location>
</feature>